<protein>
    <recommendedName>
        <fullName evidence="5">Acyl-CoA synthetase</fullName>
    </recommendedName>
</protein>
<proteinExistence type="inferred from homology"/>
<comment type="similarity">
    <text evidence="1">Belongs to the ATP-dependent AMP-binding enzyme family.</text>
</comment>
<organism evidence="7">
    <name type="scientific">Scrofimicrobium appendicitidis</name>
    <dbReference type="NCBI Taxonomy" id="3079930"/>
    <lineage>
        <taxon>Bacteria</taxon>
        <taxon>Bacillati</taxon>
        <taxon>Actinomycetota</taxon>
        <taxon>Actinomycetes</taxon>
        <taxon>Actinomycetales</taxon>
        <taxon>Actinomycetaceae</taxon>
        <taxon>Scrofimicrobium</taxon>
    </lineage>
</organism>
<dbReference type="InterPro" id="IPR020845">
    <property type="entry name" value="AMP-binding_CS"/>
</dbReference>
<dbReference type="PANTHER" id="PTHR43272:SF32">
    <property type="entry name" value="AMP-DEPENDENT SYNTHETASE_LIGASE DOMAIN-CONTAINING PROTEIN"/>
    <property type="match status" value="1"/>
</dbReference>
<dbReference type="PANTHER" id="PTHR43272">
    <property type="entry name" value="LONG-CHAIN-FATTY-ACID--COA LIGASE"/>
    <property type="match status" value="1"/>
</dbReference>
<dbReference type="SUPFAM" id="SSF56801">
    <property type="entry name" value="Acetyl-CoA synthetase-like"/>
    <property type="match status" value="1"/>
</dbReference>
<sequence length="590" mass="63641">MTTFEVSPPDSLGNSRTVPQLYAERAHRYPGSVAVEKRTAFGGWQDVTIEELLSDVERVACGLIGLGVQPGENVAILAANSFEWMLLDLAIMNVGAVTVPIYESDSAAQIRHILEDADIRRVFTATLQQAELVASVQTDRVELIDSIDRGALRRIAQASRHVAPIAVIDRTRQIRAEDLATIIYTSGTTGLPKGVELTHHNFVTTSDAVHDVLPMIADNPQTRVLLFLPLAHVLARFVMHTLAVSPGRIAFSPDTSNLISDIAAFKPTALLAVPRVLEKVYATAQGKAGGGFKGKLFSWSARQAKSLSAADRPGALLRAKAKIADELVLKKIRAVLGSNLEYVVSGGAPLAADLAHFYRGLGITVLQGYGLSETTGPIAVQLPGANPPGKVGPLLPGNEVKISEEDSEILLRGNAVFRGYHNLPNTDLVDGWFHTGDIGSVDPDGQLRITGRKKGIIVTAGGKNVSPEVHEESLMTHPLIGQVIVVGDQKPFIGAIITLDPETLPVWLKNKGLPIVDPVVAAEMPEVQRSLQKAIDRANAKVSRAESIRKFRIVNAEFTVENGYLTPSLKLRRNQVLADYAEEVEAIYSE</sequence>
<evidence type="ECO:0000256" key="4">
    <source>
        <dbReference type="ARBA" id="ARBA00023098"/>
    </source>
</evidence>
<evidence type="ECO:0000259" key="6">
    <source>
        <dbReference type="Pfam" id="PF00501"/>
    </source>
</evidence>
<dbReference type="Pfam" id="PF23562">
    <property type="entry name" value="AMP-binding_C_3"/>
    <property type="match status" value="1"/>
</dbReference>
<dbReference type="Pfam" id="PF00501">
    <property type="entry name" value="AMP-binding"/>
    <property type="match status" value="1"/>
</dbReference>
<dbReference type="CDD" id="cd05907">
    <property type="entry name" value="VL_LC_FACS_like"/>
    <property type="match status" value="1"/>
</dbReference>
<evidence type="ECO:0000256" key="5">
    <source>
        <dbReference type="ARBA" id="ARBA00032875"/>
    </source>
</evidence>
<evidence type="ECO:0000256" key="2">
    <source>
        <dbReference type="ARBA" id="ARBA00022598"/>
    </source>
</evidence>
<dbReference type="EMBL" id="CP138335">
    <property type="protein sequence ID" value="XBW08931.1"/>
    <property type="molecule type" value="Genomic_DNA"/>
</dbReference>
<dbReference type="GO" id="GO:0016020">
    <property type="term" value="C:membrane"/>
    <property type="evidence" value="ECO:0007669"/>
    <property type="project" value="TreeGrafter"/>
</dbReference>
<keyword evidence="4" id="KW-0443">Lipid metabolism</keyword>
<evidence type="ECO:0000256" key="3">
    <source>
        <dbReference type="ARBA" id="ARBA00022832"/>
    </source>
</evidence>
<gene>
    <name evidence="7" type="ORF">SAC06_05085</name>
</gene>
<keyword evidence="2 7" id="KW-0436">Ligase</keyword>
<dbReference type="InterPro" id="IPR042099">
    <property type="entry name" value="ANL_N_sf"/>
</dbReference>
<name>A0AAU7V9I8_9ACTO</name>
<dbReference type="PROSITE" id="PS00455">
    <property type="entry name" value="AMP_BINDING"/>
    <property type="match status" value="1"/>
</dbReference>
<dbReference type="KEGG" id="sapp:SAC06_05085"/>
<accession>A0AAU7V9I8</accession>
<feature type="domain" description="AMP-dependent synthetase/ligase" evidence="6">
    <location>
        <begin position="24"/>
        <end position="421"/>
    </location>
</feature>
<dbReference type="RefSeq" id="WP_350259131.1">
    <property type="nucleotide sequence ID" value="NZ_CP138335.1"/>
</dbReference>
<dbReference type="AlphaFoldDB" id="A0AAU7V9I8"/>
<evidence type="ECO:0000313" key="7">
    <source>
        <dbReference type="EMBL" id="XBW08931.1"/>
    </source>
</evidence>
<keyword evidence="3" id="KW-0276">Fatty acid metabolism</keyword>
<dbReference type="Gene3D" id="3.40.50.12780">
    <property type="entry name" value="N-terminal domain of ligase-like"/>
    <property type="match status" value="1"/>
</dbReference>
<evidence type="ECO:0000256" key="1">
    <source>
        <dbReference type="ARBA" id="ARBA00006432"/>
    </source>
</evidence>
<dbReference type="InterPro" id="IPR000873">
    <property type="entry name" value="AMP-dep_synth/lig_dom"/>
</dbReference>
<reference evidence="7" key="1">
    <citation type="submission" date="2023-11" db="EMBL/GenBank/DDBJ databases">
        <title>Scrofimicrobium hongkongense sp. nov., isolated from a patient with peritonitis.</title>
        <authorList>
            <person name="Lao H.Y."/>
            <person name="Wong A.Y.P."/>
            <person name="Ng T.L."/>
            <person name="Wong R.Y.L."/>
            <person name="Yau M.C.Y."/>
            <person name="Lam J.Y.W."/>
            <person name="Siu G.K.H."/>
        </authorList>
    </citation>
    <scope>NUCLEOTIDE SEQUENCE</scope>
    <source>
        <strain evidence="7">R131</strain>
    </source>
</reference>
<dbReference type="GO" id="GO:0004467">
    <property type="term" value="F:long-chain fatty acid-CoA ligase activity"/>
    <property type="evidence" value="ECO:0007669"/>
    <property type="project" value="TreeGrafter"/>
</dbReference>